<dbReference type="AlphaFoldDB" id="A0A087E9F2"/>
<keyword evidence="6" id="KW-0378">Hydrolase</keyword>
<dbReference type="PANTHER" id="PTHR43553:SF24">
    <property type="entry name" value="ENERGY-COUPLING FACTOR TRANSPORTER ATP-BINDING PROTEIN ECFA1"/>
    <property type="match status" value="1"/>
</dbReference>
<keyword evidence="3" id="KW-0547">Nucleotide-binding</keyword>
<comment type="caution">
    <text evidence="6">The sequence shown here is derived from an EMBL/GenBank/DDBJ whole genome shotgun (WGS) entry which is preliminary data.</text>
</comment>
<proteinExistence type="inferred from homology"/>
<comment type="similarity">
    <text evidence="1">Belongs to the ABC transporter superfamily.</text>
</comment>
<dbReference type="GO" id="GO:0016887">
    <property type="term" value="F:ATP hydrolysis activity"/>
    <property type="evidence" value="ECO:0007669"/>
    <property type="project" value="InterPro"/>
</dbReference>
<dbReference type="InterPro" id="IPR003593">
    <property type="entry name" value="AAA+_ATPase"/>
</dbReference>
<dbReference type="EC" id="3.6.3.25" evidence="6"/>
<evidence type="ECO:0000256" key="2">
    <source>
        <dbReference type="ARBA" id="ARBA00022448"/>
    </source>
</evidence>
<dbReference type="Gene3D" id="3.40.50.300">
    <property type="entry name" value="P-loop containing nucleotide triphosphate hydrolases"/>
    <property type="match status" value="1"/>
</dbReference>
<keyword evidence="4" id="KW-0067">ATP-binding</keyword>
<feature type="domain" description="ABC transporter" evidence="5">
    <location>
        <begin position="18"/>
        <end position="264"/>
    </location>
</feature>
<keyword evidence="2" id="KW-0813">Transport</keyword>
<name>A0A087E9F2_9BIFI</name>
<dbReference type="SMART" id="SM00382">
    <property type="entry name" value="AAA"/>
    <property type="match status" value="1"/>
</dbReference>
<dbReference type="PROSITE" id="PS50893">
    <property type="entry name" value="ABC_TRANSPORTER_2"/>
    <property type="match status" value="1"/>
</dbReference>
<gene>
    <name evidence="6" type="ORF">THER5_1776</name>
</gene>
<evidence type="ECO:0000313" key="7">
    <source>
        <dbReference type="Proteomes" id="UP000029003"/>
    </source>
</evidence>
<sequence>MTGMDIFSGLFSRRDNTPRPDHVTFTLAQTTYTYEDGNTGLHDTTLTLDTRRTAVIGLNGSGKTTLLKLLDGSLAPTSGSVTICAGEHTLHPGSRKDRKRVEQLIGCVRREEIPNSFYRSENIAKALDAHMQARHIADAERQARIGSLLAQLDLSVWRDRPADALDSEHRHLLAIAAALCLDPAVLVADEPTKGLDEIGTAHVARALFALDRQVVFATHDTDMITRPEYAIDRALLLDGGRIMFDGSPQDAVTAYTNLIRRMRDRA</sequence>
<dbReference type="InterPro" id="IPR027417">
    <property type="entry name" value="P-loop_NTPase"/>
</dbReference>
<protein>
    <submittedName>
        <fullName evidence="6">ATP binding protein of ABC transporter</fullName>
        <ecNumber evidence="6">3.6.3.25</ecNumber>
    </submittedName>
</protein>
<dbReference type="Pfam" id="PF00005">
    <property type="entry name" value="ABC_tran"/>
    <property type="match status" value="1"/>
</dbReference>
<evidence type="ECO:0000259" key="5">
    <source>
        <dbReference type="PROSITE" id="PS50893"/>
    </source>
</evidence>
<dbReference type="InterPro" id="IPR003439">
    <property type="entry name" value="ABC_transporter-like_ATP-bd"/>
</dbReference>
<reference evidence="6 7" key="1">
    <citation type="submission" date="2014-03" db="EMBL/GenBank/DDBJ databases">
        <title>Genomics of Bifidobacteria.</title>
        <authorList>
            <person name="Ventura M."/>
            <person name="Milani C."/>
            <person name="Lugli G.A."/>
        </authorList>
    </citation>
    <scope>NUCLEOTIDE SEQUENCE [LARGE SCALE GENOMIC DNA]</scope>
    <source>
        <strain evidence="6 7">LMG 21395</strain>
    </source>
</reference>
<organism evidence="6 7">
    <name type="scientific">Bifidobacterium thermacidophilum subsp. thermacidophilum</name>
    <dbReference type="NCBI Taxonomy" id="79262"/>
    <lineage>
        <taxon>Bacteria</taxon>
        <taxon>Bacillati</taxon>
        <taxon>Actinomycetota</taxon>
        <taxon>Actinomycetes</taxon>
        <taxon>Bifidobacteriales</taxon>
        <taxon>Bifidobacteriaceae</taxon>
        <taxon>Bifidobacterium</taxon>
    </lineage>
</organism>
<dbReference type="GO" id="GO:0042626">
    <property type="term" value="F:ATPase-coupled transmembrane transporter activity"/>
    <property type="evidence" value="ECO:0007669"/>
    <property type="project" value="TreeGrafter"/>
</dbReference>
<evidence type="ECO:0000256" key="3">
    <source>
        <dbReference type="ARBA" id="ARBA00022741"/>
    </source>
</evidence>
<evidence type="ECO:0000256" key="1">
    <source>
        <dbReference type="ARBA" id="ARBA00005417"/>
    </source>
</evidence>
<accession>A0A087E9F2</accession>
<dbReference type="Proteomes" id="UP000029003">
    <property type="component" value="Unassembled WGS sequence"/>
</dbReference>
<dbReference type="GO" id="GO:0043190">
    <property type="term" value="C:ATP-binding cassette (ABC) transporter complex"/>
    <property type="evidence" value="ECO:0007669"/>
    <property type="project" value="TreeGrafter"/>
</dbReference>
<evidence type="ECO:0000256" key="4">
    <source>
        <dbReference type="ARBA" id="ARBA00022840"/>
    </source>
</evidence>
<evidence type="ECO:0000313" key="6">
    <source>
        <dbReference type="EMBL" id="KFJ04403.1"/>
    </source>
</evidence>
<dbReference type="GO" id="GO:0005524">
    <property type="term" value="F:ATP binding"/>
    <property type="evidence" value="ECO:0007669"/>
    <property type="project" value="UniProtKB-KW"/>
</dbReference>
<dbReference type="SUPFAM" id="SSF52540">
    <property type="entry name" value="P-loop containing nucleoside triphosphate hydrolases"/>
    <property type="match status" value="1"/>
</dbReference>
<dbReference type="InterPro" id="IPR050095">
    <property type="entry name" value="ECF_ABC_transporter_ATP-bd"/>
</dbReference>
<dbReference type="PANTHER" id="PTHR43553">
    <property type="entry name" value="HEAVY METAL TRANSPORTER"/>
    <property type="match status" value="1"/>
</dbReference>
<dbReference type="EMBL" id="JGZT01000002">
    <property type="protein sequence ID" value="KFJ04403.1"/>
    <property type="molecule type" value="Genomic_DNA"/>
</dbReference>